<gene>
    <name evidence="1" type="ORF">BINO364_LOCUS5860</name>
</gene>
<feature type="non-terminal residue" evidence="1">
    <location>
        <position position="83"/>
    </location>
</feature>
<dbReference type="EMBL" id="OV170234">
    <property type="protein sequence ID" value="CAH0719531.1"/>
    <property type="molecule type" value="Genomic_DNA"/>
</dbReference>
<accession>A0A8J9Y9D7</accession>
<dbReference type="Proteomes" id="UP000838878">
    <property type="component" value="Chromosome 14"/>
</dbReference>
<sequence>MIDSPHQKAPRLVILGNAGAPSYVVSVERVRAVRCRVYLGGASGGPRYQSTLAHDGGTTPLGPHPRTFTSRDNFICDKYTGIE</sequence>
<protein>
    <submittedName>
        <fullName evidence="1">Uncharacterized protein</fullName>
    </submittedName>
</protein>
<evidence type="ECO:0000313" key="1">
    <source>
        <dbReference type="EMBL" id="CAH0719531.1"/>
    </source>
</evidence>
<dbReference type="AlphaFoldDB" id="A0A8J9Y9D7"/>
<organism evidence="1 2">
    <name type="scientific">Brenthis ino</name>
    <name type="common">lesser marbled fritillary</name>
    <dbReference type="NCBI Taxonomy" id="405034"/>
    <lineage>
        <taxon>Eukaryota</taxon>
        <taxon>Metazoa</taxon>
        <taxon>Ecdysozoa</taxon>
        <taxon>Arthropoda</taxon>
        <taxon>Hexapoda</taxon>
        <taxon>Insecta</taxon>
        <taxon>Pterygota</taxon>
        <taxon>Neoptera</taxon>
        <taxon>Endopterygota</taxon>
        <taxon>Lepidoptera</taxon>
        <taxon>Glossata</taxon>
        <taxon>Ditrysia</taxon>
        <taxon>Papilionoidea</taxon>
        <taxon>Nymphalidae</taxon>
        <taxon>Heliconiinae</taxon>
        <taxon>Argynnini</taxon>
        <taxon>Brenthis</taxon>
    </lineage>
</organism>
<reference evidence="1" key="1">
    <citation type="submission" date="2021-12" db="EMBL/GenBank/DDBJ databases">
        <authorList>
            <person name="Martin H S."/>
        </authorList>
    </citation>
    <scope>NUCLEOTIDE SEQUENCE</scope>
</reference>
<evidence type="ECO:0000313" key="2">
    <source>
        <dbReference type="Proteomes" id="UP000838878"/>
    </source>
</evidence>
<name>A0A8J9Y9D7_9NEOP</name>
<keyword evidence="2" id="KW-1185">Reference proteome</keyword>
<proteinExistence type="predicted"/>